<dbReference type="Gene3D" id="3.40.630.30">
    <property type="match status" value="1"/>
</dbReference>
<organism evidence="2 3">
    <name type="scientific">Parasphingopyxis lamellibrachiae</name>
    <dbReference type="NCBI Taxonomy" id="680125"/>
    <lineage>
        <taxon>Bacteria</taxon>
        <taxon>Pseudomonadati</taxon>
        <taxon>Pseudomonadota</taxon>
        <taxon>Alphaproteobacteria</taxon>
        <taxon>Sphingomonadales</taxon>
        <taxon>Sphingomonadaceae</taxon>
        <taxon>Parasphingopyxis</taxon>
    </lineage>
</organism>
<comment type="caution">
    <text evidence="2">The sequence shown here is derived from an EMBL/GenBank/DDBJ whole genome shotgun (WGS) entry which is preliminary data.</text>
</comment>
<dbReference type="Pfam" id="PF13480">
    <property type="entry name" value="Acetyltransf_6"/>
    <property type="match status" value="1"/>
</dbReference>
<keyword evidence="3" id="KW-1185">Reference proteome</keyword>
<dbReference type="GO" id="GO:0016740">
    <property type="term" value="F:transferase activity"/>
    <property type="evidence" value="ECO:0007669"/>
    <property type="project" value="UniProtKB-KW"/>
</dbReference>
<evidence type="ECO:0000259" key="1">
    <source>
        <dbReference type="Pfam" id="PF13480"/>
    </source>
</evidence>
<dbReference type="SUPFAM" id="SSF55729">
    <property type="entry name" value="Acyl-CoA N-acyltransferases (Nat)"/>
    <property type="match status" value="1"/>
</dbReference>
<accession>A0A3D9FDS6</accession>
<evidence type="ECO:0000313" key="3">
    <source>
        <dbReference type="Proteomes" id="UP000256310"/>
    </source>
</evidence>
<protein>
    <submittedName>
        <fullName evidence="2">Acetyltransferase (GNAT) family protein</fullName>
    </submittedName>
</protein>
<dbReference type="Proteomes" id="UP000256310">
    <property type="component" value="Unassembled WGS sequence"/>
</dbReference>
<feature type="domain" description="BioF2-like acetyltransferase" evidence="1">
    <location>
        <begin position="102"/>
        <end position="248"/>
    </location>
</feature>
<dbReference type="InterPro" id="IPR016181">
    <property type="entry name" value="Acyl_CoA_acyltransferase"/>
</dbReference>
<sequence length="300" mass="33932">MTSAISLPLRFQVGARTVLSVRRRLVRTGLSLGEAMRGESFETPRLNPADHGYLITSLREDRLAAITAQHPGMLALVRQRYSRRYADMSGSYDAYLATFSGKSRSTLRRKVRKFAKISGGELDIRIYQSPEEMAEFQTLARCVSAKTYQEKLLDAGLPDDPEYKAQMMRAAARGEARAWLLFVQNKPVSYLYAPADGDTLIYAYLGYDPEWARHSPGTVLQIEAMKQIIEEGRFRRFDFTEGDGQHKRLFATDGIACVDLLLLRKTAGNYLLAGALAAFDRGVDFAKRLGLRKWVRRFSR</sequence>
<evidence type="ECO:0000313" key="2">
    <source>
        <dbReference type="EMBL" id="RED15939.1"/>
    </source>
</evidence>
<proteinExistence type="predicted"/>
<name>A0A3D9FDS6_9SPHN</name>
<dbReference type="AlphaFoldDB" id="A0A3D9FDS6"/>
<reference evidence="2 3" key="1">
    <citation type="submission" date="2018-07" db="EMBL/GenBank/DDBJ databases">
        <title>Genomic Encyclopedia of Type Strains, Phase IV (KMG-IV): sequencing the most valuable type-strain genomes for metagenomic binning, comparative biology and taxonomic classification.</title>
        <authorList>
            <person name="Goeker M."/>
        </authorList>
    </citation>
    <scope>NUCLEOTIDE SEQUENCE [LARGE SCALE GENOMIC DNA]</scope>
    <source>
        <strain evidence="2 3">DSM 26725</strain>
    </source>
</reference>
<dbReference type="EMBL" id="QRDP01000004">
    <property type="protein sequence ID" value="RED15939.1"/>
    <property type="molecule type" value="Genomic_DNA"/>
</dbReference>
<dbReference type="InterPro" id="IPR038740">
    <property type="entry name" value="BioF2-like_GNAT_dom"/>
</dbReference>
<keyword evidence="2" id="KW-0808">Transferase</keyword>
<gene>
    <name evidence="2" type="ORF">DFR46_0948</name>
</gene>